<dbReference type="AlphaFoldDB" id="A0AAN7XFS7"/>
<comment type="caution">
    <text evidence="1">The sequence shown here is derived from an EMBL/GenBank/DDBJ whole genome shotgun (WGS) entry which is preliminary data.</text>
</comment>
<evidence type="ECO:0000313" key="1">
    <source>
        <dbReference type="EMBL" id="KAK5859965.1"/>
    </source>
</evidence>
<dbReference type="Proteomes" id="UP001346869">
    <property type="component" value="Unassembled WGS sequence"/>
</dbReference>
<gene>
    <name evidence="1" type="ORF">PBY51_021479</name>
</gene>
<reference evidence="1 2" key="1">
    <citation type="journal article" date="2023" name="Genes (Basel)">
        <title>Chromosome-Level Genome Assembly and Circadian Gene Repertoire of the Patagonia Blennie Eleginops maclovinus-The Closest Ancestral Proxy of Antarctic Cryonotothenioids.</title>
        <authorList>
            <person name="Cheng C.C."/>
            <person name="Rivera-Colon A.G."/>
            <person name="Minhas B.F."/>
            <person name="Wilson L."/>
            <person name="Rayamajhi N."/>
            <person name="Vargas-Chacoff L."/>
            <person name="Catchen J.M."/>
        </authorList>
    </citation>
    <scope>NUCLEOTIDE SEQUENCE [LARGE SCALE GENOMIC DNA]</scope>
    <source>
        <strain evidence="1">JMC-PN-2008</strain>
    </source>
</reference>
<protein>
    <submittedName>
        <fullName evidence="1">Uncharacterized protein</fullName>
    </submittedName>
</protein>
<proteinExistence type="predicted"/>
<accession>A0AAN7XFS7</accession>
<keyword evidence="2" id="KW-1185">Reference proteome</keyword>
<organism evidence="1 2">
    <name type="scientific">Eleginops maclovinus</name>
    <name type="common">Patagonian blennie</name>
    <name type="synonym">Eleginus maclovinus</name>
    <dbReference type="NCBI Taxonomy" id="56733"/>
    <lineage>
        <taxon>Eukaryota</taxon>
        <taxon>Metazoa</taxon>
        <taxon>Chordata</taxon>
        <taxon>Craniata</taxon>
        <taxon>Vertebrata</taxon>
        <taxon>Euteleostomi</taxon>
        <taxon>Actinopterygii</taxon>
        <taxon>Neopterygii</taxon>
        <taxon>Teleostei</taxon>
        <taxon>Neoteleostei</taxon>
        <taxon>Acanthomorphata</taxon>
        <taxon>Eupercaria</taxon>
        <taxon>Perciformes</taxon>
        <taxon>Notothenioidei</taxon>
        <taxon>Eleginopidae</taxon>
        <taxon>Eleginops</taxon>
    </lineage>
</organism>
<reference evidence="1 2" key="2">
    <citation type="journal article" date="2023" name="Mol. Biol. Evol.">
        <title>Genomics of Secondarily Temperate Adaptation in the Only Non-Antarctic Icefish.</title>
        <authorList>
            <person name="Rivera-Colon A.G."/>
            <person name="Rayamajhi N."/>
            <person name="Minhas B.F."/>
            <person name="Madrigal G."/>
            <person name="Bilyk K.T."/>
            <person name="Yoon V."/>
            <person name="Hune M."/>
            <person name="Gregory S."/>
            <person name="Cheng C.H.C."/>
            <person name="Catchen J.M."/>
        </authorList>
    </citation>
    <scope>NUCLEOTIDE SEQUENCE [LARGE SCALE GENOMIC DNA]</scope>
    <source>
        <strain evidence="1">JMC-PN-2008</strain>
    </source>
</reference>
<dbReference type="EMBL" id="JAUZQC010000014">
    <property type="protein sequence ID" value="KAK5859965.1"/>
    <property type="molecule type" value="Genomic_DNA"/>
</dbReference>
<evidence type="ECO:0000313" key="2">
    <source>
        <dbReference type="Proteomes" id="UP001346869"/>
    </source>
</evidence>
<name>A0AAN7XFS7_ELEMC</name>
<sequence>MMLMMSPPTPSIRATAAPPFSLLPDRLTDRQTDGGRLKHPAPFLLLIHNGPDSSSSCLPLNTVSIDASSAAAEAEADSPS</sequence>